<evidence type="ECO:0000256" key="6">
    <source>
        <dbReference type="ARBA" id="ARBA00022729"/>
    </source>
</evidence>
<proteinExistence type="inferred from homology"/>
<comment type="similarity">
    <text evidence="2">Belongs to the nectin family.</text>
</comment>
<dbReference type="SMART" id="SM00408">
    <property type="entry name" value="IGc2"/>
    <property type="match status" value="3"/>
</dbReference>
<sequence length="623" mass="69053">MELHPTLHPTCQMCVYRRWNAPWGGGADVPVQGQNLVTNNVSVVEGETAIISCRVKNNDDSVIQLLNPNRQTIYFRDMRPLKDSRFQLVNFSDNELLVSLSNVSLSDEGRYVCQLYTDPPQEAYADITVLDLSKIKKVSFSEHTDNHINPAKKSCLTISNTAVDLLPVPPGNPILESREEIVSEGNETEITCTAMGSKPASTIKWMKGGQPLQGDATVEELYDRMFTVTSRLRLTVSKEDDGVAIICIVDHPAVKDFQAQKYLEVQYKPEVKIVVEFPEGLTREGEHLELTCKAKGKPQPHQINWLKVDDDFPSHAVITGSDLYIENLNKSYNGTYRCMASNLVGEAFDDYILYVYDVHTTTPPPTTSTINPDASQVSRCVRVYVCKYAADACYSKRLHEGGKVQSLAQRQTGHTNKISTPIVGSVVSTETNHLCSEDTGFNQTDRSNPRWFYKTQFWDLTSQLLLCLSISSPGRFAADRDLDPSDSRADGVPQKIDHAVIGGVVAVVVFAMLCLLIILGRYFARHKGTYFTHEAKGADDAADADTAIINAEANCGLLGWEVGGCGIQSGWIHTCAADETTMKVLPSLRTGCGMAEHWESSIFNRFTIRHLPLGPVLFSLNIY</sequence>
<evidence type="ECO:0000256" key="15">
    <source>
        <dbReference type="ARBA" id="ARBA00063829"/>
    </source>
</evidence>
<keyword evidence="3" id="KW-1003">Cell membrane</keyword>
<evidence type="ECO:0000256" key="13">
    <source>
        <dbReference type="ARBA" id="ARBA00023319"/>
    </source>
</evidence>
<dbReference type="InterPro" id="IPR003585">
    <property type="entry name" value="Neurexin-like"/>
</dbReference>
<evidence type="ECO:0000256" key="10">
    <source>
        <dbReference type="ARBA" id="ARBA00023136"/>
    </source>
</evidence>
<evidence type="ECO:0000259" key="19">
    <source>
        <dbReference type="PROSITE" id="PS50835"/>
    </source>
</evidence>
<keyword evidence="9" id="KW-0770">Synapse</keyword>
<feature type="domain" description="Ig-like" evidence="19">
    <location>
        <begin position="269"/>
        <end position="342"/>
    </location>
</feature>
<keyword evidence="8 18" id="KW-1133">Transmembrane helix</keyword>
<dbReference type="GO" id="GO:0007156">
    <property type="term" value="P:homophilic cell adhesion via plasma membrane adhesion molecules"/>
    <property type="evidence" value="ECO:0007669"/>
    <property type="project" value="TreeGrafter"/>
</dbReference>
<evidence type="ECO:0000256" key="1">
    <source>
        <dbReference type="ARBA" id="ARBA00004251"/>
    </source>
</evidence>
<dbReference type="Pfam" id="PF08205">
    <property type="entry name" value="C2-set_2"/>
    <property type="match status" value="1"/>
</dbReference>
<dbReference type="InterPro" id="IPR036179">
    <property type="entry name" value="Ig-like_dom_sf"/>
</dbReference>
<dbReference type="FunFam" id="2.60.40.10:FF:000200">
    <property type="entry name" value="cell adhesion molecule 1 isoform X1"/>
    <property type="match status" value="1"/>
</dbReference>
<dbReference type="InterPro" id="IPR013106">
    <property type="entry name" value="Ig_V-set"/>
</dbReference>
<evidence type="ECO:0000313" key="21">
    <source>
        <dbReference type="Proteomes" id="UP000324632"/>
    </source>
</evidence>
<comment type="caution">
    <text evidence="20">The sequence shown here is derived from an EMBL/GenBank/DDBJ whole genome shotgun (WGS) entry which is preliminary data.</text>
</comment>
<dbReference type="CDD" id="cd05881">
    <property type="entry name" value="IgV_1_Necl-2"/>
    <property type="match status" value="1"/>
</dbReference>
<keyword evidence="21" id="KW-1185">Reference proteome</keyword>
<keyword evidence="12" id="KW-0325">Glycoprotein</keyword>
<dbReference type="InterPro" id="IPR013783">
    <property type="entry name" value="Ig-like_fold"/>
</dbReference>
<dbReference type="InterPro" id="IPR003599">
    <property type="entry name" value="Ig_sub"/>
</dbReference>
<dbReference type="Pfam" id="PF07686">
    <property type="entry name" value="V-set"/>
    <property type="match status" value="1"/>
</dbReference>
<keyword evidence="4" id="KW-0597">Phosphoprotein</keyword>
<evidence type="ECO:0000256" key="3">
    <source>
        <dbReference type="ARBA" id="ARBA00022475"/>
    </source>
</evidence>
<evidence type="ECO:0000256" key="7">
    <source>
        <dbReference type="ARBA" id="ARBA00022737"/>
    </source>
</evidence>
<dbReference type="CDD" id="cd00096">
    <property type="entry name" value="Ig"/>
    <property type="match status" value="1"/>
</dbReference>
<keyword evidence="7" id="KW-0677">Repeat</keyword>
<organism evidence="20 21">
    <name type="scientific">Triplophysa tibetana</name>
    <dbReference type="NCBI Taxonomy" id="1572043"/>
    <lineage>
        <taxon>Eukaryota</taxon>
        <taxon>Metazoa</taxon>
        <taxon>Chordata</taxon>
        <taxon>Craniata</taxon>
        <taxon>Vertebrata</taxon>
        <taxon>Euteleostomi</taxon>
        <taxon>Actinopterygii</taxon>
        <taxon>Neopterygii</taxon>
        <taxon>Teleostei</taxon>
        <taxon>Ostariophysi</taxon>
        <taxon>Cypriniformes</taxon>
        <taxon>Nemacheilidae</taxon>
        <taxon>Triplophysa</taxon>
    </lineage>
</organism>
<keyword evidence="13" id="KW-0393">Immunoglobulin domain</keyword>
<evidence type="ECO:0000256" key="5">
    <source>
        <dbReference type="ARBA" id="ARBA00022692"/>
    </source>
</evidence>
<comment type="subunit">
    <text evidence="15">Homodimer (via Ig-like V-type domain). Interacts with FARP1. Interacts (via Ig-like V-type domain) with CRTAM (via Ig-like V-type domain); the interaction competes with CRTAM homodimerization and CADM1 homodimerization. Interacts (via C-terminus) with EPB41L3/DAL1. The interaction with EPB41L3/DAL1 may act to anchor CADM1 to the actin cytoskeleton. Interacts (via C-terminus) with MPP2 (via PDZ domain). Interacts (via C-terminus) with MPP3 (via PDZ domain); this interaction connects CADM1 with DLG1. Interacts (via C-terminus) with PALS2 (via PDZ domain).</text>
</comment>
<dbReference type="GO" id="GO:0005886">
    <property type="term" value="C:plasma membrane"/>
    <property type="evidence" value="ECO:0007669"/>
    <property type="project" value="UniProtKB-SubCell"/>
</dbReference>
<evidence type="ECO:0000256" key="9">
    <source>
        <dbReference type="ARBA" id="ARBA00023018"/>
    </source>
</evidence>
<dbReference type="FunFam" id="2.60.40.10:FF:000184">
    <property type="entry name" value="cell adhesion molecule 1 isoform X2"/>
    <property type="match status" value="1"/>
</dbReference>
<evidence type="ECO:0000256" key="12">
    <source>
        <dbReference type="ARBA" id="ARBA00023180"/>
    </source>
</evidence>
<evidence type="ECO:0000256" key="17">
    <source>
        <dbReference type="ARBA" id="ARBA00080773"/>
    </source>
</evidence>
<dbReference type="AlphaFoldDB" id="A0A5A9MV39"/>
<feature type="domain" description="Ig-like" evidence="19">
    <location>
        <begin position="30"/>
        <end position="128"/>
    </location>
</feature>
<dbReference type="PANTHER" id="PTHR45889:SF2">
    <property type="entry name" value="CELL ADHESION MOLECULE 1"/>
    <property type="match status" value="1"/>
</dbReference>
<dbReference type="GO" id="GO:0043005">
    <property type="term" value="C:neuron projection"/>
    <property type="evidence" value="ECO:0007669"/>
    <property type="project" value="TreeGrafter"/>
</dbReference>
<name>A0A5A9MV39_9TELE</name>
<dbReference type="GO" id="GO:0045202">
    <property type="term" value="C:synapse"/>
    <property type="evidence" value="ECO:0007669"/>
    <property type="project" value="UniProtKB-SubCell"/>
</dbReference>
<dbReference type="FunFam" id="2.60.40.10:FF:000013">
    <property type="entry name" value="cell adhesion molecule 1 isoform X1"/>
    <property type="match status" value="1"/>
</dbReference>
<dbReference type="EMBL" id="SOYY01000025">
    <property type="protein sequence ID" value="KAA0701904.1"/>
    <property type="molecule type" value="Genomic_DNA"/>
</dbReference>
<reference evidence="20 21" key="1">
    <citation type="journal article" date="2019" name="Mol. Ecol. Resour.">
        <title>Chromosome-level genome assembly of Triplophysa tibetana, a fish adapted to the harsh high-altitude environment of the Tibetan Plateau.</title>
        <authorList>
            <person name="Yang X."/>
            <person name="Liu H."/>
            <person name="Ma Z."/>
            <person name="Zou Y."/>
            <person name="Zou M."/>
            <person name="Mao Y."/>
            <person name="Li X."/>
            <person name="Wang H."/>
            <person name="Chen T."/>
            <person name="Wang W."/>
            <person name="Yang R."/>
        </authorList>
    </citation>
    <scope>NUCLEOTIDE SEQUENCE [LARGE SCALE GENOMIC DNA]</scope>
    <source>
        <strain evidence="20">TTIB1903HZAU</strain>
        <tissue evidence="20">Muscle</tissue>
    </source>
</reference>
<keyword evidence="6" id="KW-0732">Signal</keyword>
<evidence type="ECO:0000256" key="14">
    <source>
        <dbReference type="ARBA" id="ARBA00034103"/>
    </source>
</evidence>
<dbReference type="SMART" id="SM00409">
    <property type="entry name" value="IG"/>
    <property type="match status" value="3"/>
</dbReference>
<dbReference type="GO" id="GO:0005102">
    <property type="term" value="F:signaling receptor binding"/>
    <property type="evidence" value="ECO:0007669"/>
    <property type="project" value="TreeGrafter"/>
</dbReference>
<evidence type="ECO:0000256" key="16">
    <source>
        <dbReference type="ARBA" id="ARBA00068781"/>
    </source>
</evidence>
<accession>A0A5A9MV39</accession>
<evidence type="ECO:0000256" key="18">
    <source>
        <dbReference type="SAM" id="Phobius"/>
    </source>
</evidence>
<dbReference type="Pfam" id="PF13927">
    <property type="entry name" value="Ig_3"/>
    <property type="match status" value="1"/>
</dbReference>
<evidence type="ECO:0000256" key="2">
    <source>
        <dbReference type="ARBA" id="ARBA00007810"/>
    </source>
</evidence>
<dbReference type="PROSITE" id="PS50835">
    <property type="entry name" value="IG_LIKE"/>
    <property type="match status" value="3"/>
</dbReference>
<keyword evidence="10 18" id="KW-0472">Membrane</keyword>
<comment type="subcellular location">
    <subcellularLocation>
        <location evidence="1">Cell membrane</location>
        <topology evidence="1">Single-pass type I membrane protein</topology>
    </subcellularLocation>
    <subcellularLocation>
        <location evidence="14">Synapse</location>
    </subcellularLocation>
</comment>
<feature type="domain" description="Ig-like" evidence="19">
    <location>
        <begin position="170"/>
        <end position="264"/>
    </location>
</feature>
<dbReference type="GO" id="GO:0042271">
    <property type="term" value="P:susceptibility to natural killer cell mediated cytotoxicity"/>
    <property type="evidence" value="ECO:0007669"/>
    <property type="project" value="TreeGrafter"/>
</dbReference>
<dbReference type="Gene3D" id="2.60.40.10">
    <property type="entry name" value="Immunoglobulins"/>
    <property type="match status" value="3"/>
</dbReference>
<evidence type="ECO:0000256" key="8">
    <source>
        <dbReference type="ARBA" id="ARBA00022989"/>
    </source>
</evidence>
<dbReference type="GO" id="GO:0051606">
    <property type="term" value="P:detection of stimulus"/>
    <property type="evidence" value="ECO:0007669"/>
    <property type="project" value="TreeGrafter"/>
</dbReference>
<dbReference type="GO" id="GO:0008037">
    <property type="term" value="P:cell recognition"/>
    <property type="evidence" value="ECO:0007669"/>
    <property type="project" value="TreeGrafter"/>
</dbReference>
<evidence type="ECO:0000256" key="11">
    <source>
        <dbReference type="ARBA" id="ARBA00023157"/>
    </source>
</evidence>
<dbReference type="InterPro" id="IPR007110">
    <property type="entry name" value="Ig-like_dom"/>
</dbReference>
<dbReference type="Proteomes" id="UP000324632">
    <property type="component" value="Chromosome 25"/>
</dbReference>
<keyword evidence="11" id="KW-1015">Disulfide bond</keyword>
<keyword evidence="5 18" id="KW-0812">Transmembrane</keyword>
<dbReference type="InterPro" id="IPR003598">
    <property type="entry name" value="Ig_sub2"/>
</dbReference>
<protein>
    <recommendedName>
        <fullName evidence="16">Cell adhesion molecule 1</fullName>
    </recommendedName>
    <alternativeName>
        <fullName evidence="17">Synaptic cell adhesion molecule</fullName>
    </alternativeName>
</protein>
<evidence type="ECO:0000313" key="20">
    <source>
        <dbReference type="EMBL" id="KAA0701904.1"/>
    </source>
</evidence>
<dbReference type="SMART" id="SM00294">
    <property type="entry name" value="4.1m"/>
    <property type="match status" value="1"/>
</dbReference>
<dbReference type="InterPro" id="IPR013162">
    <property type="entry name" value="CD80_C2-set"/>
</dbReference>
<evidence type="ECO:0000256" key="4">
    <source>
        <dbReference type="ARBA" id="ARBA00022553"/>
    </source>
</evidence>
<feature type="transmembrane region" description="Helical" evidence="18">
    <location>
        <begin position="499"/>
        <end position="519"/>
    </location>
</feature>
<dbReference type="PANTHER" id="PTHR45889">
    <property type="entry name" value="IG-LIKE DOMAIN-CONTAINING PROTEIN"/>
    <property type="match status" value="1"/>
</dbReference>
<gene>
    <name evidence="20" type="ORF">E1301_Tti017764</name>
</gene>
<dbReference type="SUPFAM" id="SSF48726">
    <property type="entry name" value="Immunoglobulin"/>
    <property type="match status" value="3"/>
</dbReference>